<protein>
    <submittedName>
        <fullName evidence="1">Uncharacterized protein</fullName>
    </submittedName>
</protein>
<evidence type="ECO:0000313" key="1">
    <source>
        <dbReference type="EMBL" id="RNA25459.1"/>
    </source>
</evidence>
<dbReference type="Proteomes" id="UP000276133">
    <property type="component" value="Unassembled WGS sequence"/>
</dbReference>
<accession>A0A3M7RPQ2</accession>
<sequence>MSRSSSNGKVPLNETYTITPILHMSMELLYNRFSLSSGAVYKKKNKIKKKKFNLVTGIGWGTDHASSKRIFADYFCVAKVAHFHLRIISQKRFEKTLCKKAKPRVVYSIKINQFKNRYDAFMTGHQDFSTC</sequence>
<dbReference type="AlphaFoldDB" id="A0A3M7RPQ2"/>
<evidence type="ECO:0000313" key="2">
    <source>
        <dbReference type="Proteomes" id="UP000276133"/>
    </source>
</evidence>
<reference evidence="1 2" key="1">
    <citation type="journal article" date="2018" name="Sci. Rep.">
        <title>Genomic signatures of local adaptation to the degree of environmental predictability in rotifers.</title>
        <authorList>
            <person name="Franch-Gras L."/>
            <person name="Hahn C."/>
            <person name="Garcia-Roger E.M."/>
            <person name="Carmona M.J."/>
            <person name="Serra M."/>
            <person name="Gomez A."/>
        </authorList>
    </citation>
    <scope>NUCLEOTIDE SEQUENCE [LARGE SCALE GENOMIC DNA]</scope>
    <source>
        <strain evidence="1">HYR1</strain>
    </source>
</reference>
<comment type="caution">
    <text evidence="1">The sequence shown here is derived from an EMBL/GenBank/DDBJ whole genome shotgun (WGS) entry which is preliminary data.</text>
</comment>
<keyword evidence="2" id="KW-1185">Reference proteome</keyword>
<name>A0A3M7RPQ2_BRAPC</name>
<proteinExistence type="predicted"/>
<gene>
    <name evidence="1" type="ORF">BpHYR1_034497</name>
</gene>
<dbReference type="EMBL" id="REGN01002926">
    <property type="protein sequence ID" value="RNA25459.1"/>
    <property type="molecule type" value="Genomic_DNA"/>
</dbReference>
<organism evidence="1 2">
    <name type="scientific">Brachionus plicatilis</name>
    <name type="common">Marine rotifer</name>
    <name type="synonym">Brachionus muelleri</name>
    <dbReference type="NCBI Taxonomy" id="10195"/>
    <lineage>
        <taxon>Eukaryota</taxon>
        <taxon>Metazoa</taxon>
        <taxon>Spiralia</taxon>
        <taxon>Gnathifera</taxon>
        <taxon>Rotifera</taxon>
        <taxon>Eurotatoria</taxon>
        <taxon>Monogononta</taxon>
        <taxon>Pseudotrocha</taxon>
        <taxon>Ploima</taxon>
        <taxon>Brachionidae</taxon>
        <taxon>Brachionus</taxon>
    </lineage>
</organism>